<evidence type="ECO:0000313" key="6">
    <source>
        <dbReference type="Proteomes" id="UP001596137"/>
    </source>
</evidence>
<organism evidence="5 6">
    <name type="scientific">Sphaerisporangium aureirubrum</name>
    <dbReference type="NCBI Taxonomy" id="1544736"/>
    <lineage>
        <taxon>Bacteria</taxon>
        <taxon>Bacillati</taxon>
        <taxon>Actinomycetota</taxon>
        <taxon>Actinomycetes</taxon>
        <taxon>Streptosporangiales</taxon>
        <taxon>Streptosporangiaceae</taxon>
        <taxon>Sphaerisporangium</taxon>
    </lineage>
</organism>
<dbReference type="InterPro" id="IPR024996">
    <property type="entry name" value="RNaseH_pPIWI_RE"/>
</dbReference>
<feature type="domain" description="pPIWI-RE RNaseH" evidence="2">
    <location>
        <begin position="643"/>
        <end position="962"/>
    </location>
</feature>
<comment type="caution">
    <text evidence="5">The sequence shown here is derived from an EMBL/GenBank/DDBJ whole genome shotgun (WGS) entry which is preliminary data.</text>
</comment>
<feature type="region of interest" description="Disordered" evidence="1">
    <location>
        <begin position="987"/>
        <end position="1010"/>
    </location>
</feature>
<reference evidence="6" key="1">
    <citation type="journal article" date="2019" name="Int. J. Syst. Evol. Microbiol.">
        <title>The Global Catalogue of Microorganisms (GCM) 10K type strain sequencing project: providing services to taxonomists for standard genome sequencing and annotation.</title>
        <authorList>
            <consortium name="The Broad Institute Genomics Platform"/>
            <consortium name="The Broad Institute Genome Sequencing Center for Infectious Disease"/>
            <person name="Wu L."/>
            <person name="Ma J."/>
        </authorList>
    </citation>
    <scope>NUCLEOTIDE SEQUENCE [LARGE SCALE GENOMIC DNA]</scope>
    <source>
        <strain evidence="6">JCM 30346</strain>
    </source>
</reference>
<feature type="compositionally biased region" description="Basic and acidic residues" evidence="1">
    <location>
        <begin position="744"/>
        <end position="753"/>
    </location>
</feature>
<evidence type="ECO:0000259" key="2">
    <source>
        <dbReference type="Pfam" id="PF13032"/>
    </source>
</evidence>
<sequence>MGFTYDKIRRSAYLLATDAPPLRARYQALPFPEHWQDTLLALYRAGRPADTDSYRTVPTWRMDMLLQSLAPDLVVLGRPTERDGKENGHWLHVPMGVRHPLPDSVLQRLLTPWVRSLSSEPEQRAQVMATLAELRAEPPRWEEMEVDLLGCGRTDGGTAAPAARQFQLATDHLARRIMALDPYDTGADRLRFRAVPRGPRQQGAELISQPLPYEDGGRVWWYSVRMNVTLHTVPFSPEPRLHIHLGLRRWATHPVANGRLRLPYGHSTTVYLRPDVPWLPGAPASARYAVAGLSWNRAMQAHDWRHLDAAGILRGLALGRPFPDVAELLTAPEKWIGDGPGVRAAVVHSNHMGAHGVAAGLMSHQRSQIIEWAEQALPEGLVRAPDLRRSKISSNNPGNVRPKPQGADKPVEEARAADARRTALTVAARAMVTDDTALDGGASVVDVRLLWQTAAMRDTAITAFIKALNLPDDGGRPGSDVFDEARPGSAALLQWSMPDLNVRLRCLPLIGGLAGPLGVSPHGRSRRESLHRAISERRTAVASFLAEDGADPDVPTLALVEIDRPADFPSPLDDPKFAIRLGCADTGVLTQFALAPKKAKGYNSESNADHRAYSGWLDGLRQMGVRVLPEHTLDRRAPEGLRYAALWMVKRRADGPTRLPAHVPVAVLVTPVASGSGQAVITGWDDDLRTWIPYPKLLLRLTRQAEILVGDSNSDSSDSAPAADAAISKDPQVGRGSPYALQRRNAEEQRQMTERVLQRMIRSLRGRPTLLLTHAQNSRGHWTWLQDGKVIPDLLRTGHAPAGRLDPDLRLVRVRGTIGRETPQWWGIERPSGVNGLPSSLWTDSDDARTPLGRVFYSTTEKAGTFKASAVEADKLAPRPLRQGKRKGESTLDTGVPAWNPALMEIAVLGCHEHDLDNGEGDDPEGLALVVHQLRQAPDYLDALALPLPLHLARLTEEYVLPTLAEPESASDDPVGDETAYVRQLDDLTDRHSDALDEHELDQEISGAKG</sequence>
<evidence type="ECO:0000259" key="3">
    <source>
        <dbReference type="Pfam" id="PF13111"/>
    </source>
</evidence>
<dbReference type="InterPro" id="IPR040496">
    <property type="entry name" value="MID_pPIWI_RE"/>
</dbReference>
<feature type="region of interest" description="Disordered" evidence="1">
    <location>
        <begin position="388"/>
        <end position="411"/>
    </location>
</feature>
<dbReference type="Proteomes" id="UP001596137">
    <property type="component" value="Unassembled WGS sequence"/>
</dbReference>
<feature type="region of interest" description="Disordered" evidence="1">
    <location>
        <begin position="711"/>
        <end position="753"/>
    </location>
</feature>
<feature type="domain" description="pPIWI-RE module N-terminal" evidence="3">
    <location>
        <begin position="12"/>
        <end position="425"/>
    </location>
</feature>
<dbReference type="Pfam" id="PF13111">
    <property type="entry name" value="pPIWI_RE_X"/>
    <property type="match status" value="1"/>
</dbReference>
<protein>
    <submittedName>
        <fullName evidence="5">PPIWI_RE module domain-containing protein</fullName>
    </submittedName>
</protein>
<feature type="compositionally biased region" description="Low complexity" evidence="1">
    <location>
        <begin position="711"/>
        <end position="730"/>
    </location>
</feature>
<evidence type="ECO:0000256" key="1">
    <source>
        <dbReference type="SAM" id="MobiDB-lite"/>
    </source>
</evidence>
<feature type="compositionally biased region" description="Basic and acidic residues" evidence="1">
    <location>
        <begin position="987"/>
        <end position="998"/>
    </location>
</feature>
<gene>
    <name evidence="5" type="ORF">ACFP1K_21485</name>
</gene>
<evidence type="ECO:0000313" key="5">
    <source>
        <dbReference type="EMBL" id="MFC6083754.1"/>
    </source>
</evidence>
<dbReference type="InterPro" id="IPR025085">
    <property type="entry name" value="pPIWI_RE_X"/>
</dbReference>
<keyword evidence="6" id="KW-1185">Reference proteome</keyword>
<evidence type="ECO:0000259" key="4">
    <source>
        <dbReference type="Pfam" id="PF18157"/>
    </source>
</evidence>
<dbReference type="Pfam" id="PF18157">
    <property type="entry name" value="MID_pPIWI_RE"/>
    <property type="match status" value="1"/>
</dbReference>
<name>A0ABW1NK38_9ACTN</name>
<dbReference type="EMBL" id="JBHSRF010000032">
    <property type="protein sequence ID" value="MFC6083754.1"/>
    <property type="molecule type" value="Genomic_DNA"/>
</dbReference>
<feature type="domain" description="Prokaryotic pPIWI-RE MID" evidence="4">
    <location>
        <begin position="494"/>
        <end position="631"/>
    </location>
</feature>
<dbReference type="Pfam" id="PF13032">
    <property type="entry name" value="RNaseH_pPIWI_RE"/>
    <property type="match status" value="1"/>
</dbReference>
<dbReference type="RefSeq" id="WP_380756071.1">
    <property type="nucleotide sequence ID" value="NZ_JBHSRF010000032.1"/>
</dbReference>
<proteinExistence type="predicted"/>
<accession>A0ABW1NK38</accession>